<evidence type="ECO:0000256" key="1">
    <source>
        <dbReference type="SAM" id="Phobius"/>
    </source>
</evidence>
<keyword evidence="1" id="KW-1133">Transmembrane helix</keyword>
<evidence type="ECO:0000313" key="3">
    <source>
        <dbReference type="EMBL" id="RDD67388.1"/>
    </source>
</evidence>
<dbReference type="EMBL" id="QPMK01000003">
    <property type="protein sequence ID" value="RDD67388.1"/>
    <property type="molecule type" value="Genomic_DNA"/>
</dbReference>
<evidence type="ECO:0000259" key="2">
    <source>
        <dbReference type="Pfam" id="PF06568"/>
    </source>
</evidence>
<dbReference type="Pfam" id="PF06568">
    <property type="entry name" value="YjiS-like"/>
    <property type="match status" value="1"/>
</dbReference>
<organism evidence="3 4">
    <name type="scientific">Thalassococcus profundi</name>
    <dbReference type="NCBI Taxonomy" id="2282382"/>
    <lineage>
        <taxon>Bacteria</taxon>
        <taxon>Pseudomonadati</taxon>
        <taxon>Pseudomonadota</taxon>
        <taxon>Alphaproteobacteria</taxon>
        <taxon>Rhodobacterales</taxon>
        <taxon>Roseobacteraceae</taxon>
        <taxon>Thalassococcus</taxon>
    </lineage>
</organism>
<gene>
    <name evidence="3" type="ORF">DU478_06630</name>
</gene>
<dbReference type="InterPro" id="IPR009506">
    <property type="entry name" value="YjiS-like"/>
</dbReference>
<accession>A0A369TQ38</accession>
<proteinExistence type="predicted"/>
<feature type="transmembrane region" description="Helical" evidence="1">
    <location>
        <begin position="20"/>
        <end position="38"/>
    </location>
</feature>
<name>A0A369TQ38_9RHOB</name>
<feature type="domain" description="YjiS-like" evidence="2">
    <location>
        <begin position="33"/>
        <end position="65"/>
    </location>
</feature>
<sequence>MAQTSHAPHIVFLGAEQTLAPQAALALYVAVVLTKWSTRHRTRKALARLEPHQLRDIGLTPEEARAEANLMFWRG</sequence>
<protein>
    <submittedName>
        <fullName evidence="3">DUF1127 domain-containing protein</fullName>
    </submittedName>
</protein>
<dbReference type="AlphaFoldDB" id="A0A369TQ38"/>
<evidence type="ECO:0000313" key="4">
    <source>
        <dbReference type="Proteomes" id="UP000253977"/>
    </source>
</evidence>
<keyword evidence="1" id="KW-0812">Transmembrane</keyword>
<dbReference type="RefSeq" id="WP_114510137.1">
    <property type="nucleotide sequence ID" value="NZ_QPMK01000003.1"/>
</dbReference>
<keyword evidence="1" id="KW-0472">Membrane</keyword>
<dbReference type="OrthoDB" id="8005167at2"/>
<keyword evidence="4" id="KW-1185">Reference proteome</keyword>
<dbReference type="Proteomes" id="UP000253977">
    <property type="component" value="Unassembled WGS sequence"/>
</dbReference>
<comment type="caution">
    <text evidence="3">The sequence shown here is derived from an EMBL/GenBank/DDBJ whole genome shotgun (WGS) entry which is preliminary data.</text>
</comment>
<reference evidence="3 4" key="1">
    <citation type="submission" date="2018-07" db="EMBL/GenBank/DDBJ databases">
        <title>Thalassococcus profundi sp. nov., a marine bacterium isolated from deep seawater of Okinawa Trough.</title>
        <authorList>
            <person name="Yu M."/>
        </authorList>
    </citation>
    <scope>NUCLEOTIDE SEQUENCE [LARGE SCALE GENOMIC DNA]</scope>
    <source>
        <strain evidence="3 4">WRAS1</strain>
    </source>
</reference>